<evidence type="ECO:0000313" key="8">
    <source>
        <dbReference type="Proteomes" id="UP001499882"/>
    </source>
</evidence>
<comment type="function">
    <text evidence="1 6">Required for the transposition of the insertion element.</text>
</comment>
<evidence type="ECO:0000256" key="1">
    <source>
        <dbReference type="ARBA" id="ARBA00002190"/>
    </source>
</evidence>
<sequence length="117" mass="13087">MPAGNAAAPHYTFNLMSLCPRHAWGGVKAMLHSVFDQIDADAVHAQYDKLLDRIETSLPEVHDHLDAARADVLAFTAFPKAVWRPPRTTLLPRLHPLMKPRFPARARPGKRGFAFIP</sequence>
<dbReference type="EMBL" id="BAABKN010000006">
    <property type="protein sequence ID" value="GAA4728594.1"/>
    <property type="molecule type" value="Genomic_DNA"/>
</dbReference>
<dbReference type="Proteomes" id="UP001499882">
    <property type="component" value="Unassembled WGS sequence"/>
</dbReference>
<keyword evidence="4 6" id="KW-0238">DNA-binding</keyword>
<evidence type="ECO:0000256" key="2">
    <source>
        <dbReference type="ARBA" id="ARBA00010961"/>
    </source>
</evidence>
<name>A0ABP8YFK5_9ACTN</name>
<evidence type="ECO:0000256" key="3">
    <source>
        <dbReference type="ARBA" id="ARBA00022578"/>
    </source>
</evidence>
<dbReference type="PANTHER" id="PTHR33217">
    <property type="entry name" value="TRANSPOSASE FOR INSERTION SEQUENCE ELEMENT IS1081"/>
    <property type="match status" value="1"/>
</dbReference>
<comment type="caution">
    <text evidence="7">The sequence shown here is derived from an EMBL/GenBank/DDBJ whole genome shotgun (WGS) entry which is preliminary data.</text>
</comment>
<comment type="similarity">
    <text evidence="2 6">Belongs to the transposase mutator family.</text>
</comment>
<keyword evidence="8" id="KW-1185">Reference proteome</keyword>
<dbReference type="PANTHER" id="PTHR33217:SF7">
    <property type="entry name" value="TRANSPOSASE FOR INSERTION SEQUENCE ELEMENT IS1081"/>
    <property type="match status" value="1"/>
</dbReference>
<keyword evidence="5 6" id="KW-0233">DNA recombination</keyword>
<evidence type="ECO:0000256" key="6">
    <source>
        <dbReference type="RuleBase" id="RU365089"/>
    </source>
</evidence>
<keyword evidence="6" id="KW-0814">Transposable element</keyword>
<evidence type="ECO:0000313" key="7">
    <source>
        <dbReference type="EMBL" id="GAA4728594.1"/>
    </source>
</evidence>
<keyword evidence="3 6" id="KW-0815">Transposition</keyword>
<accession>A0ABP8YFK5</accession>
<reference evidence="8" key="1">
    <citation type="journal article" date="2019" name="Int. J. Syst. Evol. Microbiol.">
        <title>The Global Catalogue of Microorganisms (GCM) 10K type strain sequencing project: providing services to taxonomists for standard genome sequencing and annotation.</title>
        <authorList>
            <consortium name="The Broad Institute Genomics Platform"/>
            <consortium name="The Broad Institute Genome Sequencing Center for Infectious Disease"/>
            <person name="Wu L."/>
            <person name="Ma J."/>
        </authorList>
    </citation>
    <scope>NUCLEOTIDE SEQUENCE [LARGE SCALE GENOMIC DNA]</scope>
    <source>
        <strain evidence="8">JCM 18532</strain>
    </source>
</reference>
<gene>
    <name evidence="7" type="ORF">GCM10023350_09690</name>
</gene>
<evidence type="ECO:0000256" key="4">
    <source>
        <dbReference type="ARBA" id="ARBA00023125"/>
    </source>
</evidence>
<protein>
    <recommendedName>
        <fullName evidence="6">Mutator family transposase</fullName>
    </recommendedName>
</protein>
<dbReference type="Pfam" id="PF00872">
    <property type="entry name" value="Transposase_mut"/>
    <property type="match status" value="1"/>
</dbReference>
<dbReference type="InterPro" id="IPR001207">
    <property type="entry name" value="Transposase_mutator"/>
</dbReference>
<evidence type="ECO:0000256" key="5">
    <source>
        <dbReference type="ARBA" id="ARBA00023172"/>
    </source>
</evidence>
<organism evidence="7 8">
    <name type="scientific">Nocardioides endophyticus</name>
    <dbReference type="NCBI Taxonomy" id="1353775"/>
    <lineage>
        <taxon>Bacteria</taxon>
        <taxon>Bacillati</taxon>
        <taxon>Actinomycetota</taxon>
        <taxon>Actinomycetes</taxon>
        <taxon>Propionibacteriales</taxon>
        <taxon>Nocardioidaceae</taxon>
        <taxon>Nocardioides</taxon>
    </lineage>
</organism>
<proteinExistence type="inferred from homology"/>